<dbReference type="Pfam" id="PF00425">
    <property type="entry name" value="Chorismate_bind"/>
    <property type="match status" value="1"/>
</dbReference>
<dbReference type="SUPFAM" id="SSF56322">
    <property type="entry name" value="ADC synthase"/>
    <property type="match status" value="1"/>
</dbReference>
<dbReference type="InterPro" id="IPR036038">
    <property type="entry name" value="Aminotransferase-like"/>
</dbReference>
<feature type="compositionally biased region" description="Basic and acidic residues" evidence="1">
    <location>
        <begin position="358"/>
        <end position="386"/>
    </location>
</feature>
<dbReference type="InterPro" id="IPR019999">
    <property type="entry name" value="Anth_synth_I-like"/>
</dbReference>
<reference evidence="3 4" key="1">
    <citation type="submission" date="2015-11" db="EMBL/GenBank/DDBJ databases">
        <authorList>
            <person name="Sahl J."/>
            <person name="Wagner D."/>
            <person name="Keim P."/>
        </authorList>
    </citation>
    <scope>NUCLEOTIDE SEQUENCE [LARGE SCALE GENOMIC DNA]</scope>
    <source>
        <strain evidence="3 4">BDU18</strain>
    </source>
</reference>
<feature type="region of interest" description="Disordered" evidence="1">
    <location>
        <begin position="337"/>
        <end position="388"/>
    </location>
</feature>
<dbReference type="Gene3D" id="3.30.470.10">
    <property type="match status" value="1"/>
</dbReference>
<dbReference type="Gene3D" id="3.60.120.10">
    <property type="entry name" value="Anthranilate synthase"/>
    <property type="match status" value="1"/>
</dbReference>
<keyword evidence="4" id="KW-1185">Reference proteome</keyword>
<dbReference type="RefSeq" id="WP_060821559.1">
    <property type="nucleotide sequence ID" value="NZ_LNJQ01000001.1"/>
</dbReference>
<evidence type="ECO:0000256" key="1">
    <source>
        <dbReference type="SAM" id="MobiDB-lite"/>
    </source>
</evidence>
<dbReference type="InterPro" id="IPR015890">
    <property type="entry name" value="Chorismate_C"/>
</dbReference>
<proteinExistence type="predicted"/>
<dbReference type="PANTHER" id="PTHR11236">
    <property type="entry name" value="AMINOBENZOATE/ANTHRANILATE SYNTHASE"/>
    <property type="match status" value="1"/>
</dbReference>
<comment type="caution">
    <text evidence="3">The sequence shown here is derived from an EMBL/GenBank/DDBJ whole genome shotgun (WGS) entry which is preliminary data.</text>
</comment>
<evidence type="ECO:0000313" key="3">
    <source>
        <dbReference type="EMBL" id="KWZ42092.1"/>
    </source>
</evidence>
<sequence length="678" mass="71779">MTDEAGAVFALFDDCDSTAAARSSRLYLGFSHERVCADPAELDAVCAAVADDARRGLHAAVLGDYEFGRDLQLGTRGGGALRFLLFSECAKLSRDEVDAWLASRDGGLAEPSAAGVAHVTKSVARDAFDVAIAAVHDALRAGDSYQINYTYRLRFEAFGAPLALYRRLRARQPVRYGALVALPGGAWVVSCSPELFVEKSGALLRARPMKGTAPRSDDPREDAAAAVFLANDAKNRAENVMIVDLLRNDLARIARTGSVTVPALFSVEPYASVWQMTSTVEAGIVGGATFADVLRALFPCGSITGAPKHKTMQLIDAIETTPRGLYTGAIGWLDAPPDDGGREIAGKGGAADVPSARAPKDGGHGSTHNEPRAETAAKNREAHASSEPRSCAATHACGDFCLSVAIRTLTLAAPAADGARCGTMGVGAGIVLDSVAADEYAECELKARFLTDADPGLQLFETMHATREAGVRHLERHLARLRSSADALGFVFDEAQAKRRIDARCAQLADGEHRVRVALAKDGALDVAAAPLAPLAGDAVDVLLAPEHGFAPMRSGDLLLAHKTTRRADYDRAWKDAETYGAFDMLFFNERGELTEGGRANVFVKLDGRWLTPPLASGVLPGVMRGVLLDDPALQASECVLTLDDVLRADALMLTNALRGAVPARLVRGGETAAERGR</sequence>
<dbReference type="Pfam" id="PF01063">
    <property type="entry name" value="Aminotran_4"/>
    <property type="match status" value="1"/>
</dbReference>
<organism evidence="3 4">
    <name type="scientific">Burkholderia savannae</name>
    <dbReference type="NCBI Taxonomy" id="1637837"/>
    <lineage>
        <taxon>Bacteria</taxon>
        <taxon>Pseudomonadati</taxon>
        <taxon>Pseudomonadota</taxon>
        <taxon>Betaproteobacteria</taxon>
        <taxon>Burkholderiales</taxon>
        <taxon>Burkholderiaceae</taxon>
        <taxon>Burkholderia</taxon>
        <taxon>pseudomallei group</taxon>
    </lineage>
</organism>
<feature type="domain" description="Chorismate-utilising enzyme C-terminal" evidence="2">
    <location>
        <begin position="126"/>
        <end position="335"/>
    </location>
</feature>
<dbReference type="PANTHER" id="PTHR11236:SF50">
    <property type="entry name" value="AMINODEOXYCHORISMATE SYNTHASE COMPONENT 1"/>
    <property type="match status" value="1"/>
</dbReference>
<dbReference type="InterPro" id="IPR043132">
    <property type="entry name" value="BCAT-like_C"/>
</dbReference>
<protein>
    <submittedName>
        <fullName evidence="3">Chloride transporter</fullName>
    </submittedName>
</protein>
<dbReference type="InterPro" id="IPR043131">
    <property type="entry name" value="BCAT-like_N"/>
</dbReference>
<dbReference type="Proteomes" id="UP000070255">
    <property type="component" value="Unassembled WGS sequence"/>
</dbReference>
<dbReference type="InterPro" id="IPR001544">
    <property type="entry name" value="Aminotrans_IV"/>
</dbReference>
<accession>A0ABR5TAR9</accession>
<dbReference type="InterPro" id="IPR005801">
    <property type="entry name" value="ADC_synthase"/>
</dbReference>
<gene>
    <name evidence="3" type="ORF">WS72_03810</name>
</gene>
<dbReference type="PRINTS" id="PR00095">
    <property type="entry name" value="ANTSNTHASEI"/>
</dbReference>
<evidence type="ECO:0000259" key="2">
    <source>
        <dbReference type="Pfam" id="PF00425"/>
    </source>
</evidence>
<name>A0ABR5TAR9_9BURK</name>
<dbReference type="SUPFAM" id="SSF56752">
    <property type="entry name" value="D-aminoacid aminotransferase-like PLP-dependent enzymes"/>
    <property type="match status" value="1"/>
</dbReference>
<evidence type="ECO:0000313" key="4">
    <source>
        <dbReference type="Proteomes" id="UP000070255"/>
    </source>
</evidence>
<dbReference type="EMBL" id="LNJQ01000001">
    <property type="protein sequence ID" value="KWZ42092.1"/>
    <property type="molecule type" value="Genomic_DNA"/>
</dbReference>
<dbReference type="Gene3D" id="3.20.10.10">
    <property type="entry name" value="D-amino Acid Aminotransferase, subunit A, domain 2"/>
    <property type="match status" value="1"/>
</dbReference>